<dbReference type="AlphaFoldDB" id="A0A2I1C598"/>
<evidence type="ECO:0000313" key="2">
    <source>
        <dbReference type="EMBL" id="PKX92765.1"/>
    </source>
</evidence>
<evidence type="ECO:0000313" key="3">
    <source>
        <dbReference type="Proteomes" id="UP000234474"/>
    </source>
</evidence>
<keyword evidence="1" id="KW-0812">Transmembrane</keyword>
<evidence type="ECO:0000256" key="1">
    <source>
        <dbReference type="SAM" id="Phobius"/>
    </source>
</evidence>
<sequence length="58" mass="6888">MPVAIDVLYESTTMDIIIIIIIELLAHHRHRHRDHPIKFQQAGNFEASRSYFMTFDTF</sequence>
<keyword evidence="1" id="KW-1133">Transmembrane helix</keyword>
<gene>
    <name evidence="2" type="ORF">P174DRAFT_442641</name>
</gene>
<reference evidence="3" key="1">
    <citation type="journal article" date="2018" name="Proc. Natl. Acad. Sci. U.S.A.">
        <title>Linking secondary metabolites to gene clusters through genome sequencing of six diverse Aspergillus species.</title>
        <authorList>
            <person name="Kaerboelling I."/>
            <person name="Vesth T.C."/>
            <person name="Frisvad J.C."/>
            <person name="Nybo J.L."/>
            <person name="Theobald S."/>
            <person name="Kuo A."/>
            <person name="Bowyer P."/>
            <person name="Matsuda Y."/>
            <person name="Mondo S."/>
            <person name="Lyhne E.K."/>
            <person name="Kogle M.E."/>
            <person name="Clum A."/>
            <person name="Lipzen A."/>
            <person name="Salamov A."/>
            <person name="Ngan C.Y."/>
            <person name="Daum C."/>
            <person name="Chiniquy J."/>
            <person name="Barry K."/>
            <person name="LaButti K."/>
            <person name="Haridas S."/>
            <person name="Simmons B.A."/>
            <person name="Magnuson J.K."/>
            <person name="Mortensen U.H."/>
            <person name="Larsen T.O."/>
            <person name="Grigoriev I.V."/>
            <person name="Baker S.E."/>
            <person name="Andersen M.R."/>
        </authorList>
    </citation>
    <scope>NUCLEOTIDE SEQUENCE [LARGE SCALE GENOMIC DNA]</scope>
    <source>
        <strain evidence="3">IBT 16806</strain>
    </source>
</reference>
<dbReference type="RefSeq" id="XP_024681360.1">
    <property type="nucleotide sequence ID" value="XM_024827623.1"/>
</dbReference>
<feature type="transmembrane region" description="Helical" evidence="1">
    <location>
        <begin position="6"/>
        <end position="26"/>
    </location>
</feature>
<dbReference type="VEuPathDB" id="FungiDB:P174DRAFT_442641"/>
<comment type="caution">
    <text evidence="2">The sequence shown here is derived from an EMBL/GenBank/DDBJ whole genome shotgun (WGS) entry which is preliminary data.</text>
</comment>
<dbReference type="GeneID" id="36534948"/>
<protein>
    <submittedName>
        <fullName evidence="2">Uncharacterized protein</fullName>
    </submittedName>
</protein>
<proteinExistence type="predicted"/>
<keyword evidence="3" id="KW-1185">Reference proteome</keyword>
<keyword evidence="1" id="KW-0472">Membrane</keyword>
<organism evidence="2 3">
    <name type="scientific">Aspergillus novofumigatus (strain IBT 16806)</name>
    <dbReference type="NCBI Taxonomy" id="1392255"/>
    <lineage>
        <taxon>Eukaryota</taxon>
        <taxon>Fungi</taxon>
        <taxon>Dikarya</taxon>
        <taxon>Ascomycota</taxon>
        <taxon>Pezizomycotina</taxon>
        <taxon>Eurotiomycetes</taxon>
        <taxon>Eurotiomycetidae</taxon>
        <taxon>Eurotiales</taxon>
        <taxon>Aspergillaceae</taxon>
        <taxon>Aspergillus</taxon>
        <taxon>Aspergillus subgen. Fumigati</taxon>
    </lineage>
</organism>
<dbReference type="Proteomes" id="UP000234474">
    <property type="component" value="Unassembled WGS sequence"/>
</dbReference>
<accession>A0A2I1C598</accession>
<name>A0A2I1C598_ASPN1</name>
<dbReference type="EMBL" id="MSZS01000005">
    <property type="protein sequence ID" value="PKX92765.1"/>
    <property type="molecule type" value="Genomic_DNA"/>
</dbReference>